<evidence type="ECO:0000256" key="1">
    <source>
        <dbReference type="ARBA" id="ARBA00023015"/>
    </source>
</evidence>
<gene>
    <name evidence="4" type="ORF">NMU03_07525</name>
</gene>
<feature type="domain" description="HTH deoR-type" evidence="3">
    <location>
        <begin position="3"/>
        <end position="48"/>
    </location>
</feature>
<proteinExistence type="predicted"/>
<dbReference type="SMART" id="SM00420">
    <property type="entry name" value="HTH_DEOR"/>
    <property type="match status" value="1"/>
</dbReference>
<dbReference type="EMBL" id="CP101620">
    <property type="protein sequence ID" value="UTY40610.1"/>
    <property type="molecule type" value="Genomic_DNA"/>
</dbReference>
<dbReference type="InterPro" id="IPR036388">
    <property type="entry name" value="WH-like_DNA-bd_sf"/>
</dbReference>
<evidence type="ECO:0000259" key="3">
    <source>
        <dbReference type="PROSITE" id="PS51000"/>
    </source>
</evidence>
<reference evidence="4" key="1">
    <citation type="submission" date="2022-07" db="EMBL/GenBank/DDBJ databases">
        <title>Faecal culturing of patients with breast cancer.</title>
        <authorList>
            <person name="Teng N.M.Y."/>
            <person name="Kiu R."/>
            <person name="Evans R."/>
            <person name="Baker D.J."/>
            <person name="Zenner C."/>
            <person name="Robinson S.D."/>
            <person name="Hall L.J."/>
        </authorList>
    </citation>
    <scope>NUCLEOTIDE SEQUENCE</scope>
    <source>
        <strain evidence="4">LH1062</strain>
    </source>
</reference>
<dbReference type="Proteomes" id="UP001060112">
    <property type="component" value="Chromosome"/>
</dbReference>
<dbReference type="PROSITE" id="PS51000">
    <property type="entry name" value="HTH_DEOR_2"/>
    <property type="match status" value="1"/>
</dbReference>
<dbReference type="RefSeq" id="WP_290142035.1">
    <property type="nucleotide sequence ID" value="NZ_CP101620.1"/>
</dbReference>
<dbReference type="Gene3D" id="1.10.10.10">
    <property type="entry name" value="Winged helix-like DNA-binding domain superfamily/Winged helix DNA-binding domain"/>
    <property type="match status" value="1"/>
</dbReference>
<dbReference type="InterPro" id="IPR001034">
    <property type="entry name" value="DeoR_HTH"/>
</dbReference>
<keyword evidence="5" id="KW-1185">Reference proteome</keyword>
<sequence>MFAKERQDAIIEQLNQKGSVKVKDLSLKYQVTEDCIRKDLALLEKRAC</sequence>
<name>A0ABY5I6B1_9FIRM</name>
<evidence type="ECO:0000313" key="4">
    <source>
        <dbReference type="EMBL" id="UTY40610.1"/>
    </source>
</evidence>
<dbReference type="Pfam" id="PF08220">
    <property type="entry name" value="HTH_DeoR"/>
    <property type="match status" value="1"/>
</dbReference>
<accession>A0ABY5I6B1</accession>
<dbReference type="SUPFAM" id="SSF46785">
    <property type="entry name" value="Winged helix' DNA-binding domain"/>
    <property type="match status" value="1"/>
</dbReference>
<evidence type="ECO:0000256" key="2">
    <source>
        <dbReference type="ARBA" id="ARBA00023163"/>
    </source>
</evidence>
<keyword evidence="1" id="KW-0805">Transcription regulation</keyword>
<keyword evidence="2" id="KW-0804">Transcription</keyword>
<organism evidence="4 5">
    <name type="scientific">Allocoprobacillus halotolerans</name>
    <dbReference type="NCBI Taxonomy" id="2944914"/>
    <lineage>
        <taxon>Bacteria</taxon>
        <taxon>Bacillati</taxon>
        <taxon>Bacillota</taxon>
        <taxon>Erysipelotrichia</taxon>
        <taxon>Erysipelotrichales</taxon>
        <taxon>Erysipelotrichaceae</taxon>
        <taxon>Allocoprobacillus</taxon>
    </lineage>
</organism>
<protein>
    <submittedName>
        <fullName evidence="4">DeoR family transcriptional regulator</fullName>
    </submittedName>
</protein>
<dbReference type="InterPro" id="IPR036390">
    <property type="entry name" value="WH_DNA-bd_sf"/>
</dbReference>
<evidence type="ECO:0000313" key="5">
    <source>
        <dbReference type="Proteomes" id="UP001060112"/>
    </source>
</evidence>